<dbReference type="Proteomes" id="UP001341840">
    <property type="component" value="Unassembled WGS sequence"/>
</dbReference>
<evidence type="ECO:0000313" key="2">
    <source>
        <dbReference type="EMBL" id="MED6188439.1"/>
    </source>
</evidence>
<feature type="region of interest" description="Disordered" evidence="1">
    <location>
        <begin position="1"/>
        <end position="21"/>
    </location>
</feature>
<comment type="caution">
    <text evidence="2">The sequence shown here is derived from an EMBL/GenBank/DDBJ whole genome shotgun (WGS) entry which is preliminary data.</text>
</comment>
<reference evidence="2 3" key="1">
    <citation type="journal article" date="2023" name="Plants (Basel)">
        <title>Bridging the Gap: Combining Genomics and Transcriptomics Approaches to Understand Stylosanthes scabra, an Orphan Legume from the Brazilian Caatinga.</title>
        <authorList>
            <person name="Ferreira-Neto J.R.C."/>
            <person name="da Silva M.D."/>
            <person name="Binneck E."/>
            <person name="de Melo N.F."/>
            <person name="da Silva R.H."/>
            <person name="de Melo A.L.T.M."/>
            <person name="Pandolfi V."/>
            <person name="Bustamante F.O."/>
            <person name="Brasileiro-Vidal A.C."/>
            <person name="Benko-Iseppon A.M."/>
        </authorList>
    </citation>
    <scope>NUCLEOTIDE SEQUENCE [LARGE SCALE GENOMIC DNA]</scope>
    <source>
        <tissue evidence="2">Leaves</tissue>
    </source>
</reference>
<accession>A0ABU6WSS3</accession>
<protein>
    <submittedName>
        <fullName evidence="2">Uncharacterized protein</fullName>
    </submittedName>
</protein>
<proteinExistence type="predicted"/>
<evidence type="ECO:0000256" key="1">
    <source>
        <dbReference type="SAM" id="MobiDB-lite"/>
    </source>
</evidence>
<sequence>MRIGGDETRSSTWSRHGTPEGYAVGPSCAETRAINLIDGTNLAPSGMTRSKNENLAMITKIFRTRKRTPTFKRLSVAITFDPELRLTHRLWLHRAYHLLYASNLGLRYGHDKRPAAAPAIGSEFLSFQNREYRCRGSQTRSEINSGVRQQLRCHRVATN</sequence>
<keyword evidence="3" id="KW-1185">Reference proteome</keyword>
<dbReference type="EMBL" id="JASCZI010182697">
    <property type="protein sequence ID" value="MED6188439.1"/>
    <property type="molecule type" value="Genomic_DNA"/>
</dbReference>
<name>A0ABU6WSS3_9FABA</name>
<gene>
    <name evidence="2" type="ORF">PIB30_085981</name>
</gene>
<organism evidence="2 3">
    <name type="scientific">Stylosanthes scabra</name>
    <dbReference type="NCBI Taxonomy" id="79078"/>
    <lineage>
        <taxon>Eukaryota</taxon>
        <taxon>Viridiplantae</taxon>
        <taxon>Streptophyta</taxon>
        <taxon>Embryophyta</taxon>
        <taxon>Tracheophyta</taxon>
        <taxon>Spermatophyta</taxon>
        <taxon>Magnoliopsida</taxon>
        <taxon>eudicotyledons</taxon>
        <taxon>Gunneridae</taxon>
        <taxon>Pentapetalae</taxon>
        <taxon>rosids</taxon>
        <taxon>fabids</taxon>
        <taxon>Fabales</taxon>
        <taxon>Fabaceae</taxon>
        <taxon>Papilionoideae</taxon>
        <taxon>50 kb inversion clade</taxon>
        <taxon>dalbergioids sensu lato</taxon>
        <taxon>Dalbergieae</taxon>
        <taxon>Pterocarpus clade</taxon>
        <taxon>Stylosanthes</taxon>
    </lineage>
</organism>
<evidence type="ECO:0000313" key="3">
    <source>
        <dbReference type="Proteomes" id="UP001341840"/>
    </source>
</evidence>